<organism evidence="5 6">
    <name type="scientific">Cellulomonas cellasea</name>
    <dbReference type="NCBI Taxonomy" id="43670"/>
    <lineage>
        <taxon>Bacteria</taxon>
        <taxon>Bacillati</taxon>
        <taxon>Actinomycetota</taxon>
        <taxon>Actinomycetes</taxon>
        <taxon>Micrococcales</taxon>
        <taxon>Cellulomonadaceae</taxon>
        <taxon>Cellulomonas</taxon>
    </lineage>
</organism>
<dbReference type="GO" id="GO:0005737">
    <property type="term" value="C:cytoplasm"/>
    <property type="evidence" value="ECO:0007669"/>
    <property type="project" value="TreeGrafter"/>
</dbReference>
<dbReference type="EC" id="3.2.2.21" evidence="2"/>
<evidence type="ECO:0000313" key="5">
    <source>
        <dbReference type="EMBL" id="MBB2921755.1"/>
    </source>
</evidence>
<comment type="catalytic activity">
    <reaction evidence="1">
        <text>Hydrolysis of alkylated DNA, releasing 3-methyladenine, 3-methylguanine, 7-methylguanine and 7-methyladenine.</text>
        <dbReference type="EC" id="3.2.2.21"/>
    </reaction>
</comment>
<accession>A0A7W4UDP1</accession>
<reference evidence="5 6" key="2">
    <citation type="submission" date="2020-08" db="EMBL/GenBank/DDBJ databases">
        <authorList>
            <person name="Partida-Martinez L."/>
            <person name="Huntemann M."/>
            <person name="Clum A."/>
            <person name="Wang J."/>
            <person name="Palaniappan K."/>
            <person name="Ritter S."/>
            <person name="Chen I.-M."/>
            <person name="Stamatis D."/>
            <person name="Reddy T."/>
            <person name="O'Malley R."/>
            <person name="Daum C."/>
            <person name="Shapiro N."/>
            <person name="Ivanova N."/>
            <person name="Kyrpides N."/>
            <person name="Woyke T."/>
        </authorList>
    </citation>
    <scope>NUCLEOTIDE SEQUENCE [LARGE SCALE GENOMIC DNA]</scope>
    <source>
        <strain evidence="5 6">RAS26</strain>
    </source>
</reference>
<sequence length="341" mass="36284">MSASAVPAPTTAAVTGTGVAAGVRAGVGAALDASPGPADGRAATYRPATPVDLVQTLQRLAHGRFDPTQQRTPDGALWRTTRPPSGPATLRLAQRGPHQVDALAWGPGAEEALASVPELLGDRDDPSSFTPLRADLHDAHRRHPGLRVPRTGRVLEALVPAVLEQRVIASTAFGAWRWLLDRHGSPAPGPAPAGMRVVPDAHGWLGVPEWDFHRAGVDPRRARTVLACARVAGRLEEAVTMAPDDAARRLQAVPGVGVWTAAEVAQRALGDADAVSVGDYHLAKGVGWALVGRRVDDATMLELLAPWRPHRYRVIRLLELTGRALAPRRGPRLTVQDHRRG</sequence>
<comment type="caution">
    <text evidence="5">The sequence shown here is derived from an EMBL/GenBank/DDBJ whole genome shotgun (WGS) entry which is preliminary data.</text>
</comment>
<evidence type="ECO:0000256" key="3">
    <source>
        <dbReference type="ARBA" id="ARBA00022763"/>
    </source>
</evidence>
<dbReference type="GO" id="GO:0032131">
    <property type="term" value="F:alkylated DNA binding"/>
    <property type="evidence" value="ECO:0007669"/>
    <property type="project" value="TreeGrafter"/>
</dbReference>
<dbReference type="InterPro" id="IPR003265">
    <property type="entry name" value="HhH-GPD_domain"/>
</dbReference>
<dbReference type="AlphaFoldDB" id="A0A7W4UDP1"/>
<dbReference type="InterPro" id="IPR011257">
    <property type="entry name" value="DNA_glycosylase"/>
</dbReference>
<dbReference type="Proteomes" id="UP000518206">
    <property type="component" value="Unassembled WGS sequence"/>
</dbReference>
<gene>
    <name evidence="5" type="ORF">FHR80_000649</name>
</gene>
<name>A0A7W4UDP1_9CELL</name>
<keyword evidence="4" id="KW-0234">DNA repair</keyword>
<dbReference type="GO" id="GO:0043916">
    <property type="term" value="F:DNA-7-methylguanine glycosylase activity"/>
    <property type="evidence" value="ECO:0007669"/>
    <property type="project" value="TreeGrafter"/>
</dbReference>
<dbReference type="GO" id="GO:0006285">
    <property type="term" value="P:base-excision repair, AP site formation"/>
    <property type="evidence" value="ECO:0007669"/>
    <property type="project" value="TreeGrafter"/>
</dbReference>
<dbReference type="Gene3D" id="1.10.340.30">
    <property type="entry name" value="Hypothetical protein, domain 2"/>
    <property type="match status" value="1"/>
</dbReference>
<dbReference type="EMBL" id="JACHVX010000001">
    <property type="protein sequence ID" value="MBB2921755.1"/>
    <property type="molecule type" value="Genomic_DNA"/>
</dbReference>
<evidence type="ECO:0000256" key="1">
    <source>
        <dbReference type="ARBA" id="ARBA00000086"/>
    </source>
</evidence>
<dbReference type="PANTHER" id="PTHR43003:SF6">
    <property type="entry name" value="DNA GLYCOSYLASE"/>
    <property type="match status" value="1"/>
</dbReference>
<keyword evidence="3" id="KW-0227">DNA damage</keyword>
<dbReference type="GO" id="GO:0006307">
    <property type="term" value="P:DNA alkylation repair"/>
    <property type="evidence" value="ECO:0007669"/>
    <property type="project" value="TreeGrafter"/>
</dbReference>
<dbReference type="GO" id="GO:0032993">
    <property type="term" value="C:protein-DNA complex"/>
    <property type="evidence" value="ECO:0007669"/>
    <property type="project" value="TreeGrafter"/>
</dbReference>
<dbReference type="RefSeq" id="WP_260176033.1">
    <property type="nucleotide sequence ID" value="NZ_JACHVX010000001.1"/>
</dbReference>
<evidence type="ECO:0000256" key="2">
    <source>
        <dbReference type="ARBA" id="ARBA00012000"/>
    </source>
</evidence>
<evidence type="ECO:0000313" key="6">
    <source>
        <dbReference type="Proteomes" id="UP000518206"/>
    </source>
</evidence>
<dbReference type="PANTHER" id="PTHR43003">
    <property type="entry name" value="DNA-3-METHYLADENINE GLYCOSYLASE"/>
    <property type="match status" value="1"/>
</dbReference>
<dbReference type="InterPro" id="IPR051912">
    <property type="entry name" value="Alkylbase_DNA_Glycosylase/TA"/>
</dbReference>
<dbReference type="CDD" id="cd00056">
    <property type="entry name" value="ENDO3c"/>
    <property type="match status" value="1"/>
</dbReference>
<reference evidence="5 6" key="1">
    <citation type="submission" date="2020-08" db="EMBL/GenBank/DDBJ databases">
        <title>The Agave Microbiome: Exploring the role of microbial communities in plant adaptations to desert environments.</title>
        <authorList>
            <person name="Partida-Martinez L.P."/>
        </authorList>
    </citation>
    <scope>NUCLEOTIDE SEQUENCE [LARGE SCALE GENOMIC DNA]</scope>
    <source>
        <strain evidence="5 6">RAS26</strain>
    </source>
</reference>
<dbReference type="GO" id="GO:0008725">
    <property type="term" value="F:DNA-3-methyladenine glycosylase activity"/>
    <property type="evidence" value="ECO:0007669"/>
    <property type="project" value="TreeGrafter"/>
</dbReference>
<evidence type="ECO:0000256" key="4">
    <source>
        <dbReference type="ARBA" id="ARBA00023204"/>
    </source>
</evidence>
<dbReference type="SUPFAM" id="SSF48150">
    <property type="entry name" value="DNA-glycosylase"/>
    <property type="match status" value="1"/>
</dbReference>
<proteinExistence type="predicted"/>
<protein>
    <recommendedName>
        <fullName evidence="2">DNA-3-methyladenine glycosylase II</fullName>
        <ecNumber evidence="2">3.2.2.21</ecNumber>
    </recommendedName>
</protein>